<keyword evidence="2" id="KW-1185">Reference proteome</keyword>
<sequence>MASTSTMTAISVEGDNAIAPAYEVRLQLDPLAVLDAGRNLKSNVLSALGLPATATQMNVGFLDTSCTEIYNAGWCVRVCRVECSSGLKLTYERWSDITGEAIDEALTAANERGFKLNEKDHEIQVIWGHRTQTLAIRCNKEAGPTDGTGVDLPSTRDARRLLREQAPDQFDNWGCKKWGTTTLAATRFFGPVMVGRSIGDWEGMELQVEVWHVLDAEGTGLECIVEASFETDDRVTAANEGTRLQQFLTGKGWFLAEDSSKTQLIMERYGCFPGLENTDLKEC</sequence>
<dbReference type="AlphaFoldDB" id="A0A9Q8Q441"/>
<evidence type="ECO:0000313" key="2">
    <source>
        <dbReference type="Proteomes" id="UP000829364"/>
    </source>
</evidence>
<reference evidence="1" key="1">
    <citation type="submission" date="2021-11" db="EMBL/GenBank/DDBJ databases">
        <title>Purpureocillium_takamizusanense_genome.</title>
        <authorList>
            <person name="Nguyen N.-H."/>
        </authorList>
    </citation>
    <scope>NUCLEOTIDE SEQUENCE</scope>
    <source>
        <strain evidence="1">PT3</strain>
    </source>
</reference>
<accession>A0A9Q8Q441</accession>
<evidence type="ECO:0008006" key="3">
    <source>
        <dbReference type="Google" id="ProtNLM"/>
    </source>
</evidence>
<dbReference type="OrthoDB" id="4573177at2759"/>
<dbReference type="KEGG" id="ptkz:JDV02_000109"/>
<dbReference type="GeneID" id="72062076"/>
<gene>
    <name evidence="1" type="ORF">JDV02_000109</name>
</gene>
<organism evidence="1 2">
    <name type="scientific">Purpureocillium takamizusanense</name>
    <dbReference type="NCBI Taxonomy" id="2060973"/>
    <lineage>
        <taxon>Eukaryota</taxon>
        <taxon>Fungi</taxon>
        <taxon>Dikarya</taxon>
        <taxon>Ascomycota</taxon>
        <taxon>Pezizomycotina</taxon>
        <taxon>Sordariomycetes</taxon>
        <taxon>Hypocreomycetidae</taxon>
        <taxon>Hypocreales</taxon>
        <taxon>Ophiocordycipitaceae</taxon>
        <taxon>Purpureocillium</taxon>
    </lineage>
</organism>
<dbReference type="RefSeq" id="XP_047836840.1">
    <property type="nucleotide sequence ID" value="XM_047980882.1"/>
</dbReference>
<proteinExistence type="predicted"/>
<dbReference type="Proteomes" id="UP000829364">
    <property type="component" value="Chromosome 1"/>
</dbReference>
<protein>
    <recommendedName>
        <fullName evidence="3">CYTH domain-containing protein</fullName>
    </recommendedName>
</protein>
<dbReference type="EMBL" id="CP086354">
    <property type="protein sequence ID" value="UNI13359.1"/>
    <property type="molecule type" value="Genomic_DNA"/>
</dbReference>
<name>A0A9Q8Q441_9HYPO</name>
<evidence type="ECO:0000313" key="1">
    <source>
        <dbReference type="EMBL" id="UNI13359.1"/>
    </source>
</evidence>